<organism evidence="1 2">
    <name type="scientific">Paenibacillus agilis</name>
    <dbReference type="NCBI Taxonomy" id="3020863"/>
    <lineage>
        <taxon>Bacteria</taxon>
        <taxon>Bacillati</taxon>
        <taxon>Bacillota</taxon>
        <taxon>Bacilli</taxon>
        <taxon>Bacillales</taxon>
        <taxon>Paenibacillaceae</taxon>
        <taxon>Paenibacillus</taxon>
    </lineage>
</organism>
<dbReference type="EMBL" id="VNJK01000001">
    <property type="protein sequence ID" value="TVX92612.1"/>
    <property type="molecule type" value="Genomic_DNA"/>
</dbReference>
<dbReference type="OrthoDB" id="2629334at2"/>
<dbReference type="Proteomes" id="UP000318102">
    <property type="component" value="Unassembled WGS sequence"/>
</dbReference>
<proteinExistence type="predicted"/>
<dbReference type="RefSeq" id="WP_144988239.1">
    <property type="nucleotide sequence ID" value="NZ_VNJK01000001.1"/>
</dbReference>
<comment type="caution">
    <text evidence="1">The sequence shown here is derived from an EMBL/GenBank/DDBJ whole genome shotgun (WGS) entry which is preliminary data.</text>
</comment>
<dbReference type="AlphaFoldDB" id="A0A559IYA2"/>
<protein>
    <submittedName>
        <fullName evidence="1">Uncharacterized protein</fullName>
    </submittedName>
</protein>
<reference evidence="1 2" key="1">
    <citation type="submission" date="2019-07" db="EMBL/GenBank/DDBJ databases">
        <authorList>
            <person name="Kim J."/>
        </authorList>
    </citation>
    <scope>NUCLEOTIDE SEQUENCE [LARGE SCALE GENOMIC DNA]</scope>
    <source>
        <strain evidence="1 2">N4</strain>
    </source>
</reference>
<keyword evidence="2" id="KW-1185">Reference proteome</keyword>
<accession>A0A559IYA2</accession>
<gene>
    <name evidence="1" type="ORF">FPZ44_05850</name>
</gene>
<evidence type="ECO:0000313" key="1">
    <source>
        <dbReference type="EMBL" id="TVX92612.1"/>
    </source>
</evidence>
<sequence length="77" mass="9269">MMDELVLDQYRNDGTFVRVVRDFLEINDVKGYVVAWDDETVMIRRRNRRVVKLKRSYAIQRMDEPRQLPPGLLEDLD</sequence>
<evidence type="ECO:0000313" key="2">
    <source>
        <dbReference type="Proteomes" id="UP000318102"/>
    </source>
</evidence>
<name>A0A559IYA2_9BACL</name>